<dbReference type="PANTHER" id="PTHR34512:SF30">
    <property type="entry name" value="OUTER MEMBRANE PROTEIN ASSEMBLY FACTOR BAMB"/>
    <property type="match status" value="1"/>
</dbReference>
<feature type="non-terminal residue" evidence="2">
    <location>
        <position position="1"/>
    </location>
</feature>
<sequence>LWKSVGKAVWDGAVMDAKRKRKYRWTGQEMLVSYSSPLIKTIHGKKHLLCLMRQGLVSLNPQTGEVYFKYWFKSRTHDSVNAARPVVIGDKIFLSAAYNMGSVLLQVKKEGKDYNVLWRNRKNLLAHWSTPIHVDGYIYGFSGRHEKGGELCCINLKTGKREWATTGFNGQLNDLEPDPQTGEIRDKKSKEIIPFPFFGRGSLIRVGKELIILGERGTLALVTINPKKYEEVSRTSYKQIRHPVWTAPVLAHKRLYLRSENHLLCLDVKEKK</sequence>
<reference evidence="2" key="1">
    <citation type="submission" date="2018-06" db="EMBL/GenBank/DDBJ databases">
        <authorList>
            <person name="Zhirakovskaya E."/>
        </authorList>
    </citation>
    <scope>NUCLEOTIDE SEQUENCE</scope>
</reference>
<proteinExistence type="predicted"/>
<dbReference type="SUPFAM" id="SSF50998">
    <property type="entry name" value="Quinoprotein alcohol dehydrogenase-like"/>
    <property type="match status" value="1"/>
</dbReference>
<evidence type="ECO:0000259" key="1">
    <source>
        <dbReference type="Pfam" id="PF13360"/>
    </source>
</evidence>
<gene>
    <name evidence="2" type="ORF">MNBD_PLANCTO02-2990</name>
</gene>
<dbReference type="InterPro" id="IPR015943">
    <property type="entry name" value="WD40/YVTN_repeat-like_dom_sf"/>
</dbReference>
<dbReference type="AlphaFoldDB" id="A0A3B1E883"/>
<dbReference type="Gene3D" id="2.130.10.10">
    <property type="entry name" value="YVTN repeat-like/Quinoprotein amine dehydrogenase"/>
    <property type="match status" value="1"/>
</dbReference>
<name>A0A3B1E883_9ZZZZ</name>
<organism evidence="2">
    <name type="scientific">hydrothermal vent metagenome</name>
    <dbReference type="NCBI Taxonomy" id="652676"/>
    <lineage>
        <taxon>unclassified sequences</taxon>
        <taxon>metagenomes</taxon>
        <taxon>ecological metagenomes</taxon>
    </lineage>
</organism>
<dbReference type="PANTHER" id="PTHR34512">
    <property type="entry name" value="CELL SURFACE PROTEIN"/>
    <property type="match status" value="1"/>
</dbReference>
<dbReference type="EMBL" id="UOGL01000489">
    <property type="protein sequence ID" value="VAX40867.1"/>
    <property type="molecule type" value="Genomic_DNA"/>
</dbReference>
<evidence type="ECO:0000313" key="2">
    <source>
        <dbReference type="EMBL" id="VAX40867.1"/>
    </source>
</evidence>
<dbReference type="InterPro" id="IPR011047">
    <property type="entry name" value="Quinoprotein_ADH-like_sf"/>
</dbReference>
<protein>
    <recommendedName>
        <fullName evidence="1">Pyrrolo-quinoline quinone repeat domain-containing protein</fullName>
    </recommendedName>
</protein>
<feature type="domain" description="Pyrrolo-quinoline quinone repeat" evidence="1">
    <location>
        <begin position="23"/>
        <end position="165"/>
    </location>
</feature>
<dbReference type="Pfam" id="PF13360">
    <property type="entry name" value="PQQ_2"/>
    <property type="match status" value="1"/>
</dbReference>
<dbReference type="InterPro" id="IPR002372">
    <property type="entry name" value="PQQ_rpt_dom"/>
</dbReference>
<accession>A0A3B1E883</accession>